<reference evidence="1 2" key="1">
    <citation type="journal article" date="2014" name="J. Biotechnol.">
        <title>Complete genome sequence of the actinobacterium Amycolatopsis japonica MG417-CF17(T) (=DSM 44213T) producing (S,S)-N,N'-ethylenediaminedisuccinic acid.</title>
        <authorList>
            <person name="Stegmann E."/>
            <person name="Albersmeier A."/>
            <person name="Spohn M."/>
            <person name="Gert H."/>
            <person name="Weber T."/>
            <person name="Wohlleben W."/>
            <person name="Kalinowski J."/>
            <person name="Ruckert C."/>
        </authorList>
    </citation>
    <scope>NUCLEOTIDE SEQUENCE [LARGE SCALE GENOMIC DNA]</scope>
    <source>
        <strain evidence="2">MG417-CF17 (DSM 44213)</strain>
    </source>
</reference>
<dbReference type="Proteomes" id="UP000028492">
    <property type="component" value="Chromosome"/>
</dbReference>
<evidence type="ECO:0000313" key="1">
    <source>
        <dbReference type="EMBL" id="AIG78868.1"/>
    </source>
</evidence>
<protein>
    <submittedName>
        <fullName evidence="1">Uncharacterized protein</fullName>
    </submittedName>
</protein>
<dbReference type="KEGG" id="aja:AJAP_30195"/>
<organism evidence="1 2">
    <name type="scientific">Amycolatopsis japonica</name>
    <dbReference type="NCBI Taxonomy" id="208439"/>
    <lineage>
        <taxon>Bacteria</taxon>
        <taxon>Bacillati</taxon>
        <taxon>Actinomycetota</taxon>
        <taxon>Actinomycetes</taxon>
        <taxon>Pseudonocardiales</taxon>
        <taxon>Pseudonocardiaceae</taxon>
        <taxon>Amycolatopsis</taxon>
        <taxon>Amycolatopsis japonica group</taxon>
    </lineage>
</organism>
<name>A0A075V0U4_9PSEU</name>
<accession>A0A075V0U4</accession>
<dbReference type="RefSeq" id="WP_038517444.1">
    <property type="nucleotide sequence ID" value="NZ_CP008953.1"/>
</dbReference>
<keyword evidence="2" id="KW-1185">Reference proteome</keyword>
<dbReference type="STRING" id="208439.AJAP_30195"/>
<gene>
    <name evidence="1" type="ORF">AJAP_30195</name>
</gene>
<evidence type="ECO:0000313" key="2">
    <source>
        <dbReference type="Proteomes" id="UP000028492"/>
    </source>
</evidence>
<dbReference type="EMBL" id="CP008953">
    <property type="protein sequence ID" value="AIG78868.1"/>
    <property type="molecule type" value="Genomic_DNA"/>
</dbReference>
<dbReference type="HOGENOM" id="CLU_2969139_0_0_11"/>
<proteinExistence type="predicted"/>
<dbReference type="AlphaFoldDB" id="A0A075V0U4"/>
<sequence>MRNTATDNVRSLFAVRGIDTGSAGNQVELVIDRFDHWTNQHRGEAFNCFTGACCTAPPLAEAS</sequence>